<dbReference type="NCBIfam" id="TIGR00018">
    <property type="entry name" value="panC"/>
    <property type="match status" value="1"/>
</dbReference>
<dbReference type="SUPFAM" id="SSF52374">
    <property type="entry name" value="Nucleotidylyl transferase"/>
    <property type="match status" value="1"/>
</dbReference>
<evidence type="ECO:0000256" key="2">
    <source>
        <dbReference type="ARBA" id="ARBA00009256"/>
    </source>
</evidence>
<dbReference type="InterPro" id="IPR003721">
    <property type="entry name" value="Pantoate_ligase"/>
</dbReference>
<comment type="subunit">
    <text evidence="8">Homodimer.</text>
</comment>
<feature type="binding site" evidence="8">
    <location>
        <begin position="30"/>
        <end position="37"/>
    </location>
    <ligand>
        <name>ATP</name>
        <dbReference type="ChEBI" id="CHEBI:30616"/>
    </ligand>
</feature>
<feature type="binding site" evidence="8">
    <location>
        <begin position="184"/>
        <end position="187"/>
    </location>
    <ligand>
        <name>ATP</name>
        <dbReference type="ChEBI" id="CHEBI:30616"/>
    </ligand>
</feature>
<keyword evidence="8" id="KW-0963">Cytoplasm</keyword>
<dbReference type="Proteomes" id="UP000319557">
    <property type="component" value="Chromosome"/>
</dbReference>
<proteinExistence type="inferred from homology"/>
<dbReference type="OrthoDB" id="9773087at2"/>
<dbReference type="Gene3D" id="3.30.1300.10">
    <property type="entry name" value="Pantoate-beta-alanine ligase, C-terminal domain"/>
    <property type="match status" value="1"/>
</dbReference>
<dbReference type="InterPro" id="IPR042176">
    <property type="entry name" value="Pantoate_ligase_C"/>
</dbReference>
<dbReference type="Pfam" id="PF02569">
    <property type="entry name" value="Pantoate_ligase"/>
    <property type="match status" value="1"/>
</dbReference>
<keyword evidence="6 8" id="KW-0067">ATP-binding</keyword>
<feature type="active site" description="Proton donor" evidence="8">
    <location>
        <position position="37"/>
    </location>
</feature>
<protein>
    <recommendedName>
        <fullName evidence="8">Pantothenate synthetase</fullName>
        <shortName evidence="8">PS</shortName>
        <ecNumber evidence="8">6.3.2.1</ecNumber>
    </recommendedName>
    <alternativeName>
        <fullName evidence="8">Pantoate--beta-alanine ligase</fullName>
    </alternativeName>
    <alternativeName>
        <fullName evidence="8">Pantoate-activating enzyme</fullName>
    </alternativeName>
</protein>
<evidence type="ECO:0000256" key="6">
    <source>
        <dbReference type="ARBA" id="ARBA00022840"/>
    </source>
</evidence>
<evidence type="ECO:0000256" key="5">
    <source>
        <dbReference type="ARBA" id="ARBA00022741"/>
    </source>
</evidence>
<dbReference type="UniPathway" id="UPA00028">
    <property type="reaction ID" value="UER00005"/>
</dbReference>
<feature type="binding site" evidence="8">
    <location>
        <position position="61"/>
    </location>
    <ligand>
        <name>beta-alanine</name>
        <dbReference type="ChEBI" id="CHEBI:57966"/>
    </ligand>
</feature>
<comment type="subcellular location">
    <subcellularLocation>
        <location evidence="8">Cytoplasm</location>
    </subcellularLocation>
</comment>
<dbReference type="GO" id="GO:0015940">
    <property type="term" value="P:pantothenate biosynthetic process"/>
    <property type="evidence" value="ECO:0007669"/>
    <property type="project" value="UniProtKB-UniRule"/>
</dbReference>
<dbReference type="GO" id="GO:0004592">
    <property type="term" value="F:pantoate-beta-alanine ligase activity"/>
    <property type="evidence" value="ECO:0007669"/>
    <property type="project" value="UniProtKB-UniRule"/>
</dbReference>
<dbReference type="GO" id="GO:0005524">
    <property type="term" value="F:ATP binding"/>
    <property type="evidence" value="ECO:0007669"/>
    <property type="project" value="UniProtKB-KW"/>
</dbReference>
<evidence type="ECO:0000256" key="1">
    <source>
        <dbReference type="ARBA" id="ARBA00004990"/>
    </source>
</evidence>
<evidence type="ECO:0000256" key="8">
    <source>
        <dbReference type="HAMAP-Rule" id="MF_00158"/>
    </source>
</evidence>
<dbReference type="GO" id="GO:0005829">
    <property type="term" value="C:cytosol"/>
    <property type="evidence" value="ECO:0007669"/>
    <property type="project" value="TreeGrafter"/>
</dbReference>
<evidence type="ECO:0000256" key="3">
    <source>
        <dbReference type="ARBA" id="ARBA00022598"/>
    </source>
</evidence>
<dbReference type="EMBL" id="CP036261">
    <property type="protein sequence ID" value="QDS90412.1"/>
    <property type="molecule type" value="Genomic_DNA"/>
</dbReference>
<reference evidence="9 10" key="1">
    <citation type="submission" date="2019-02" db="EMBL/GenBank/DDBJ databases">
        <title>Deep-cultivation of Planctomycetes and their phenomic and genomic characterization uncovers novel biology.</title>
        <authorList>
            <person name="Wiegand S."/>
            <person name="Jogler M."/>
            <person name="Boedeker C."/>
            <person name="Pinto D."/>
            <person name="Vollmers J."/>
            <person name="Rivas-Marin E."/>
            <person name="Kohn T."/>
            <person name="Peeters S.H."/>
            <person name="Heuer A."/>
            <person name="Rast P."/>
            <person name="Oberbeckmann S."/>
            <person name="Bunk B."/>
            <person name="Jeske O."/>
            <person name="Meyerdierks A."/>
            <person name="Storesund J.E."/>
            <person name="Kallscheuer N."/>
            <person name="Luecker S."/>
            <person name="Lage O.M."/>
            <person name="Pohl T."/>
            <person name="Merkel B.J."/>
            <person name="Hornburger P."/>
            <person name="Mueller R.-W."/>
            <person name="Bruemmer F."/>
            <person name="Labrenz M."/>
            <person name="Spormann A.M."/>
            <person name="Op den Camp H."/>
            <person name="Overmann J."/>
            <person name="Amann R."/>
            <person name="Jetten M.S.M."/>
            <person name="Mascher T."/>
            <person name="Medema M.H."/>
            <person name="Devos D.P."/>
            <person name="Kaster A.-K."/>
            <person name="Ovreas L."/>
            <person name="Rohde M."/>
            <person name="Galperin M.Y."/>
            <person name="Jogler C."/>
        </authorList>
    </citation>
    <scope>NUCLEOTIDE SEQUENCE [LARGE SCALE GENOMIC DNA]</scope>
    <source>
        <strain evidence="9 10">EC9</strain>
    </source>
</reference>
<feature type="binding site" evidence="8">
    <location>
        <begin position="147"/>
        <end position="150"/>
    </location>
    <ligand>
        <name>ATP</name>
        <dbReference type="ChEBI" id="CHEBI:30616"/>
    </ligand>
</feature>
<dbReference type="FunFam" id="3.40.50.620:FF:000013">
    <property type="entry name" value="Pantothenate synthetase"/>
    <property type="match status" value="1"/>
</dbReference>
<dbReference type="CDD" id="cd00560">
    <property type="entry name" value="PanC"/>
    <property type="match status" value="1"/>
</dbReference>
<dbReference type="EC" id="6.3.2.1" evidence="8"/>
<keyword evidence="4 8" id="KW-0566">Pantothenate biosynthesis</keyword>
<name>A0A517M6A2_9BACT</name>
<sequence length="283" mass="30762">MKIVKLVSEAQRWTLDQRAVGNRVGLVPTMGALHAGHISLAQRSHTICDRTAATIFVNPTQFAPSEDLDKYPRTLDADLEKLEAAGVDLVFTPEPNEVYPPGFSTYVSPPAVGGTLEGASRPDHFRGVTTVVMKLFNIVPATHAFFGQKDYQQAAVISAMCRDMNVPIQLEICPIVREPDGLAMSSRNRYLSDDQRQRALGLSRALKAAEQQFRSGETDGPQLEQTMLDALAEAKVDTIEYAVIADAITLEPLPTIDRPAVALIAARVGATRLIDNTLLTPGN</sequence>
<evidence type="ECO:0000256" key="7">
    <source>
        <dbReference type="ARBA" id="ARBA00048258"/>
    </source>
</evidence>
<dbReference type="KEGG" id="ruv:EC9_46200"/>
<evidence type="ECO:0000313" key="10">
    <source>
        <dbReference type="Proteomes" id="UP000319557"/>
    </source>
</evidence>
<organism evidence="9 10">
    <name type="scientific">Rosistilla ulvae</name>
    <dbReference type="NCBI Taxonomy" id="1930277"/>
    <lineage>
        <taxon>Bacteria</taxon>
        <taxon>Pseudomonadati</taxon>
        <taxon>Planctomycetota</taxon>
        <taxon>Planctomycetia</taxon>
        <taxon>Pirellulales</taxon>
        <taxon>Pirellulaceae</taxon>
        <taxon>Rosistilla</taxon>
    </lineage>
</organism>
<comment type="catalytic activity">
    <reaction evidence="7 8">
        <text>(R)-pantoate + beta-alanine + ATP = (R)-pantothenate + AMP + diphosphate + H(+)</text>
        <dbReference type="Rhea" id="RHEA:10912"/>
        <dbReference type="ChEBI" id="CHEBI:15378"/>
        <dbReference type="ChEBI" id="CHEBI:15980"/>
        <dbReference type="ChEBI" id="CHEBI:29032"/>
        <dbReference type="ChEBI" id="CHEBI:30616"/>
        <dbReference type="ChEBI" id="CHEBI:33019"/>
        <dbReference type="ChEBI" id="CHEBI:57966"/>
        <dbReference type="ChEBI" id="CHEBI:456215"/>
        <dbReference type="EC" id="6.3.2.1"/>
    </reaction>
</comment>
<dbReference type="Gene3D" id="3.40.50.620">
    <property type="entry name" value="HUPs"/>
    <property type="match status" value="1"/>
</dbReference>
<feature type="binding site" evidence="8">
    <location>
        <position position="61"/>
    </location>
    <ligand>
        <name>(R)-pantoate</name>
        <dbReference type="ChEBI" id="CHEBI:15980"/>
    </ligand>
</feature>
<comment type="pathway">
    <text evidence="1 8">Cofactor biosynthesis; (R)-pantothenate biosynthesis; (R)-pantothenate from (R)-pantoate and beta-alanine: step 1/1.</text>
</comment>
<dbReference type="HAMAP" id="MF_00158">
    <property type="entry name" value="PanC"/>
    <property type="match status" value="1"/>
</dbReference>
<evidence type="ECO:0000256" key="4">
    <source>
        <dbReference type="ARBA" id="ARBA00022655"/>
    </source>
</evidence>
<keyword evidence="3 8" id="KW-0436">Ligase</keyword>
<dbReference type="AlphaFoldDB" id="A0A517M6A2"/>
<feature type="binding site" evidence="8">
    <location>
        <position position="176"/>
    </location>
    <ligand>
        <name>ATP</name>
        <dbReference type="ChEBI" id="CHEBI:30616"/>
    </ligand>
</feature>
<comment type="function">
    <text evidence="8">Catalyzes the condensation of pantoate with beta-alanine in an ATP-dependent reaction via a pantoyl-adenylate intermediate.</text>
</comment>
<comment type="miscellaneous">
    <text evidence="8">The reaction proceeds by a bi uni uni bi ping pong mechanism.</text>
</comment>
<dbReference type="PANTHER" id="PTHR21299:SF1">
    <property type="entry name" value="PANTOATE--BETA-ALANINE LIGASE"/>
    <property type="match status" value="1"/>
</dbReference>
<keyword evidence="5 8" id="KW-0547">Nucleotide-binding</keyword>
<feature type="binding site" evidence="8">
    <location>
        <position position="153"/>
    </location>
    <ligand>
        <name>(R)-pantoate</name>
        <dbReference type="ChEBI" id="CHEBI:15980"/>
    </ligand>
</feature>
<evidence type="ECO:0000313" key="9">
    <source>
        <dbReference type="EMBL" id="QDS90412.1"/>
    </source>
</evidence>
<dbReference type="PANTHER" id="PTHR21299">
    <property type="entry name" value="CYTIDYLATE KINASE/PANTOATE-BETA-ALANINE LIGASE"/>
    <property type="match status" value="1"/>
</dbReference>
<dbReference type="RefSeq" id="WP_145348232.1">
    <property type="nucleotide sequence ID" value="NZ_CP036261.1"/>
</dbReference>
<dbReference type="FunFam" id="3.30.1300.10:FF:000001">
    <property type="entry name" value="Pantothenate synthetase"/>
    <property type="match status" value="1"/>
</dbReference>
<keyword evidence="10" id="KW-1185">Reference proteome</keyword>
<gene>
    <name evidence="8 9" type="primary">panC</name>
    <name evidence="9" type="ORF">EC9_46200</name>
</gene>
<comment type="similarity">
    <text evidence="2 8">Belongs to the pantothenate synthetase family.</text>
</comment>
<accession>A0A517M6A2</accession>
<dbReference type="InterPro" id="IPR014729">
    <property type="entry name" value="Rossmann-like_a/b/a_fold"/>
</dbReference>